<gene>
    <name evidence="1" type="ORF">C7B82_22190</name>
</gene>
<accession>A0A2T1DZ71</accession>
<organism evidence="1 2">
    <name type="scientific">Stenomitos frigidus ULC18</name>
    <dbReference type="NCBI Taxonomy" id="2107698"/>
    <lineage>
        <taxon>Bacteria</taxon>
        <taxon>Bacillati</taxon>
        <taxon>Cyanobacteriota</taxon>
        <taxon>Cyanophyceae</taxon>
        <taxon>Leptolyngbyales</taxon>
        <taxon>Leptolyngbyaceae</taxon>
        <taxon>Stenomitos</taxon>
    </lineage>
</organism>
<protein>
    <submittedName>
        <fullName evidence="1">Cytotoxic translational repressor of toxin-antitoxin stability system</fullName>
    </submittedName>
</protein>
<keyword evidence="2" id="KW-1185">Reference proteome</keyword>
<dbReference type="InterPro" id="IPR035093">
    <property type="entry name" value="RelE/ParE_toxin_dom_sf"/>
</dbReference>
<comment type="caution">
    <text evidence="1">The sequence shown here is derived from an EMBL/GenBank/DDBJ whole genome shotgun (WGS) entry which is preliminary data.</text>
</comment>
<evidence type="ECO:0000313" key="2">
    <source>
        <dbReference type="Proteomes" id="UP000239576"/>
    </source>
</evidence>
<reference evidence="2" key="1">
    <citation type="submission" date="2018-02" db="EMBL/GenBank/DDBJ databases">
        <authorList>
            <person name="Moore K."/>
            <person name="Momper L."/>
        </authorList>
    </citation>
    <scope>NUCLEOTIDE SEQUENCE [LARGE SCALE GENOMIC DNA]</scope>
    <source>
        <strain evidence="2">ULC18</strain>
    </source>
</reference>
<sequence length="89" mass="10452">MQNAKGLEVRYARSFLLDLKKLEPIARQRIQQFVFEDFSSVHQLQSLPAFRSLGSSAIFYRFTIDRYFISLEITGQIVKFLRLLPKPDL</sequence>
<dbReference type="OrthoDB" id="463867at2"/>
<name>A0A2T1DZ71_9CYAN</name>
<dbReference type="EMBL" id="PVWK01000121">
    <property type="protein sequence ID" value="PSB25795.1"/>
    <property type="molecule type" value="Genomic_DNA"/>
</dbReference>
<reference evidence="1 2" key="2">
    <citation type="submission" date="2018-03" db="EMBL/GenBank/DDBJ databases">
        <title>The ancient ancestry and fast evolution of plastids.</title>
        <authorList>
            <person name="Moore K.R."/>
            <person name="Magnabosco C."/>
            <person name="Momper L."/>
            <person name="Gold D.A."/>
            <person name="Bosak T."/>
            <person name="Fournier G.P."/>
        </authorList>
    </citation>
    <scope>NUCLEOTIDE SEQUENCE [LARGE SCALE GENOMIC DNA]</scope>
    <source>
        <strain evidence="1 2">ULC18</strain>
    </source>
</reference>
<dbReference type="Proteomes" id="UP000239576">
    <property type="component" value="Unassembled WGS sequence"/>
</dbReference>
<proteinExistence type="predicted"/>
<dbReference type="Gene3D" id="3.30.2310.20">
    <property type="entry name" value="RelE-like"/>
    <property type="match status" value="1"/>
</dbReference>
<dbReference type="AlphaFoldDB" id="A0A2T1DZ71"/>
<evidence type="ECO:0000313" key="1">
    <source>
        <dbReference type="EMBL" id="PSB25795.1"/>
    </source>
</evidence>